<keyword evidence="4" id="KW-1185">Reference proteome</keyword>
<dbReference type="Proteomes" id="UP000053244">
    <property type="component" value="Unassembled WGS sequence"/>
</dbReference>
<comment type="caution">
    <text evidence="3">The sequence shown here is derived from an EMBL/GenBank/DDBJ whole genome shotgun (WGS) entry which is preliminary data.</text>
</comment>
<evidence type="ECO:0000259" key="1">
    <source>
        <dbReference type="Pfam" id="PF03235"/>
    </source>
</evidence>
<evidence type="ECO:0008006" key="5">
    <source>
        <dbReference type="Google" id="ProtNLM"/>
    </source>
</evidence>
<evidence type="ECO:0000259" key="2">
    <source>
        <dbReference type="Pfam" id="PF07510"/>
    </source>
</evidence>
<name>A0A0X3UQ22_9ACTN</name>
<dbReference type="AlphaFoldDB" id="A0A0X3UQ22"/>
<organism evidence="3 4">
    <name type="scientific">Actinoplanes awajinensis subsp. mycoplanecinus</name>
    <dbReference type="NCBI Taxonomy" id="135947"/>
    <lineage>
        <taxon>Bacteria</taxon>
        <taxon>Bacillati</taxon>
        <taxon>Actinomycetota</taxon>
        <taxon>Actinomycetes</taxon>
        <taxon>Micromonosporales</taxon>
        <taxon>Micromonosporaceae</taxon>
        <taxon>Actinoplanes</taxon>
    </lineage>
</organism>
<gene>
    <name evidence="3" type="ORF">ADL15_15990</name>
</gene>
<evidence type="ECO:0000313" key="4">
    <source>
        <dbReference type="Proteomes" id="UP000053244"/>
    </source>
</evidence>
<sequence length="552" mass="63614">MTKQLESGMYSLAKLFSQEFFFRIPEYQRPFMWDKENFSNLIGDLLQTPWDEPYFLGTLVLHKQRESEYDVVDGQQRLTALCILIACLRDALFKIGEPKLSNELHAKIFQPENTLDSIPAKNRLQVKDQAVFNELISMRGGAASPLSEHHLSKPAGQRYNDARELFWAALDELTEERLRSFAIFVNKSCTLMYLATDSFEDAFRLFTVVNDRGKQLRRIDVLKAYNVDPVRIPNADARLKYAHQWEDMENQLGESRFEDMFHLLRLIYVKDKPAADLHKEFINRILGKPGMPRPGSSFMDDLTKFVDLYDRLFVDQDYLDSGATLHVEYRTLMAAMVEHFPASEWRACLLLFADTFGKNDLYTFLLELEKVYLDQWVRGVRKDERYGTYTGILKKIAATTDAGEVITATRIDTDEIQKACRANNFYGAGYAKYLLVRAEIVTSELDHPHQFQARSIEHVLPQNPKPGGTWSSTFTSEEHSQLVNTVGNLVLLSKSKNSAAGRREFADKKTTYLENRVSDFPRSVQVLSYPAWTPDDIRTRTEDFAQLVLRNP</sequence>
<proteinExistence type="predicted"/>
<dbReference type="PANTHER" id="PTHR35149:SF1">
    <property type="entry name" value="DUF5655 DOMAIN-CONTAINING PROTEIN"/>
    <property type="match status" value="1"/>
</dbReference>
<reference evidence="3 4" key="1">
    <citation type="submission" date="2015-10" db="EMBL/GenBank/DDBJ databases">
        <authorList>
            <person name="Gilbert D.G."/>
        </authorList>
    </citation>
    <scope>NUCLEOTIDE SEQUENCE [LARGE SCALE GENOMIC DNA]</scope>
    <source>
        <strain evidence="3 4">NRRL B-16712</strain>
    </source>
</reference>
<evidence type="ECO:0000313" key="3">
    <source>
        <dbReference type="EMBL" id="KUL34570.1"/>
    </source>
</evidence>
<feature type="domain" description="GmrSD restriction endonucleases N-terminal" evidence="1">
    <location>
        <begin position="13"/>
        <end position="225"/>
    </location>
</feature>
<dbReference type="OrthoDB" id="9798761at2"/>
<dbReference type="InterPro" id="IPR004919">
    <property type="entry name" value="GmrSD_N"/>
</dbReference>
<dbReference type="PANTHER" id="PTHR35149">
    <property type="entry name" value="SLL5132 PROTEIN"/>
    <property type="match status" value="1"/>
</dbReference>
<dbReference type="Pfam" id="PF03235">
    <property type="entry name" value="GmrSD_N"/>
    <property type="match status" value="1"/>
</dbReference>
<dbReference type="Pfam" id="PF07510">
    <property type="entry name" value="GmrSD_C"/>
    <property type="match status" value="1"/>
</dbReference>
<dbReference type="InterPro" id="IPR011089">
    <property type="entry name" value="GmrSD_C"/>
</dbReference>
<feature type="domain" description="GmrSD restriction endonucleases C-terminal" evidence="2">
    <location>
        <begin position="413"/>
        <end position="546"/>
    </location>
</feature>
<protein>
    <recommendedName>
        <fullName evidence="5">DUF262 domain-containing protein</fullName>
    </recommendedName>
</protein>
<dbReference type="EMBL" id="LLZH01000121">
    <property type="protein sequence ID" value="KUL34570.1"/>
    <property type="molecule type" value="Genomic_DNA"/>
</dbReference>
<accession>A0A0X3UQ22</accession>
<dbReference type="RefSeq" id="WP_067690737.1">
    <property type="nucleotide sequence ID" value="NZ_LLZH01000121.1"/>
</dbReference>